<name>A0A9Q3CAK3_9BASI</name>
<dbReference type="SUPFAM" id="SSF53098">
    <property type="entry name" value="Ribonuclease H-like"/>
    <property type="match status" value="1"/>
</dbReference>
<evidence type="ECO:0000313" key="2">
    <source>
        <dbReference type="Proteomes" id="UP000765509"/>
    </source>
</evidence>
<sequence>MLIANMVTPLDGHQLHYDSIILRISRLATYLRHSPQRQEKFSTTVSLIYDEDKPTNVTSLLSHVSTRWNSTYNMLQRALLLKDAYNQFCTPDNMECFCPAPLEWEKVQVIIDFLKPLYEATMIACGSNYPTINQALPLYILLIKCISQVSSCVHIGQL</sequence>
<reference evidence="1" key="1">
    <citation type="submission" date="2021-03" db="EMBL/GenBank/DDBJ databases">
        <title>Draft genome sequence of rust myrtle Austropuccinia psidii MF-1, a brazilian biotype.</title>
        <authorList>
            <person name="Quecine M.C."/>
            <person name="Pachon D.M.R."/>
            <person name="Bonatelli M.L."/>
            <person name="Correr F.H."/>
            <person name="Franceschini L.M."/>
            <person name="Leite T.F."/>
            <person name="Margarido G.R.A."/>
            <person name="Almeida C.A."/>
            <person name="Ferrarezi J.A."/>
            <person name="Labate C.A."/>
        </authorList>
    </citation>
    <scope>NUCLEOTIDE SEQUENCE</scope>
    <source>
        <strain evidence="1">MF-1</strain>
    </source>
</reference>
<dbReference type="EMBL" id="AVOT02005611">
    <property type="protein sequence ID" value="MBW0479518.1"/>
    <property type="molecule type" value="Genomic_DNA"/>
</dbReference>
<dbReference type="OrthoDB" id="2505635at2759"/>
<dbReference type="Proteomes" id="UP000765509">
    <property type="component" value="Unassembled WGS sequence"/>
</dbReference>
<organism evidence="1 2">
    <name type="scientific">Austropuccinia psidii MF-1</name>
    <dbReference type="NCBI Taxonomy" id="1389203"/>
    <lineage>
        <taxon>Eukaryota</taxon>
        <taxon>Fungi</taxon>
        <taxon>Dikarya</taxon>
        <taxon>Basidiomycota</taxon>
        <taxon>Pucciniomycotina</taxon>
        <taxon>Pucciniomycetes</taxon>
        <taxon>Pucciniales</taxon>
        <taxon>Sphaerophragmiaceae</taxon>
        <taxon>Austropuccinia</taxon>
    </lineage>
</organism>
<protein>
    <submittedName>
        <fullName evidence="1">Uncharacterized protein</fullName>
    </submittedName>
</protein>
<keyword evidence="2" id="KW-1185">Reference proteome</keyword>
<proteinExistence type="predicted"/>
<dbReference type="AlphaFoldDB" id="A0A9Q3CAK3"/>
<dbReference type="PANTHER" id="PTHR23272:SF161">
    <property type="entry name" value="ZINC FINGER BED DOMAIN-CONTAINING PROTEIN RICESLEEPER 1-LIKE"/>
    <property type="match status" value="1"/>
</dbReference>
<gene>
    <name evidence="1" type="ORF">O181_019233</name>
</gene>
<evidence type="ECO:0000313" key="1">
    <source>
        <dbReference type="EMBL" id="MBW0479518.1"/>
    </source>
</evidence>
<accession>A0A9Q3CAK3</accession>
<comment type="caution">
    <text evidence="1">The sequence shown here is derived from an EMBL/GenBank/DDBJ whole genome shotgun (WGS) entry which is preliminary data.</text>
</comment>
<dbReference type="PANTHER" id="PTHR23272">
    <property type="entry name" value="BED FINGER-RELATED"/>
    <property type="match status" value="1"/>
</dbReference>
<dbReference type="InterPro" id="IPR012337">
    <property type="entry name" value="RNaseH-like_sf"/>
</dbReference>